<name>A0A812N667_SYMPI</name>
<proteinExistence type="predicted"/>
<comment type="caution">
    <text evidence="1">The sequence shown here is derived from an EMBL/GenBank/DDBJ whole genome shotgun (WGS) entry which is preliminary data.</text>
</comment>
<sequence>GGDDLHLLQFGASFAAAAAADTLPCHRIVALLHEPCEPLLAQQHLPSLWSFLHTTARALHLLAQQRFLHRRLGDPRLRSSVAWCGATPKIAHLADTLRFPTPASLQQHHHPQQQLLQHMCLLYPRSAPPEGLWPPLLAAHPSSLNDFGASSDTYALLVYLVLAAAAASPSSPAAAFHALLPLQVGYPSHLFCVPAIDPHDFMWKLIFNPNERNARVEPSINVLAAFWIASSSSSSTTTPLRYSLVHLARRLLLLVLGSAHHQRWTALDLCQGLQPLLLPDPRHQRRFLLQVNRCAARQQQQEQRSWTTMDPEDPTQRLVQVYPLPPTIQQDNEPQHWIWMCFAARSKVHRPKLLLLNQSLAAHPVRQAILSSRFQLRLQLTAGQQLRFALSHSPCESLRDPAIDQQVAELLGHPVSRLVLSGVLLPSGQVQKATAQLLCSLDVALMEHIRAVASCMVDHTALQQLQHH</sequence>
<evidence type="ECO:0000313" key="1">
    <source>
        <dbReference type="EMBL" id="CAE7277287.1"/>
    </source>
</evidence>
<reference evidence="1" key="1">
    <citation type="submission" date="2021-02" db="EMBL/GenBank/DDBJ databases">
        <authorList>
            <person name="Dougan E. K."/>
            <person name="Rhodes N."/>
            <person name="Thang M."/>
            <person name="Chan C."/>
        </authorList>
    </citation>
    <scope>NUCLEOTIDE SEQUENCE</scope>
</reference>
<dbReference type="AlphaFoldDB" id="A0A812N667"/>
<gene>
    <name evidence="1" type="ORF">SPIL2461_LOCUS6199</name>
</gene>
<accession>A0A812N667</accession>
<dbReference type="Proteomes" id="UP000649617">
    <property type="component" value="Unassembled WGS sequence"/>
</dbReference>
<keyword evidence="2" id="KW-1185">Reference proteome</keyword>
<feature type="non-terminal residue" evidence="1">
    <location>
        <position position="468"/>
    </location>
</feature>
<organism evidence="1 2">
    <name type="scientific">Symbiodinium pilosum</name>
    <name type="common">Dinoflagellate</name>
    <dbReference type="NCBI Taxonomy" id="2952"/>
    <lineage>
        <taxon>Eukaryota</taxon>
        <taxon>Sar</taxon>
        <taxon>Alveolata</taxon>
        <taxon>Dinophyceae</taxon>
        <taxon>Suessiales</taxon>
        <taxon>Symbiodiniaceae</taxon>
        <taxon>Symbiodinium</taxon>
    </lineage>
</organism>
<evidence type="ECO:0000313" key="2">
    <source>
        <dbReference type="Proteomes" id="UP000649617"/>
    </source>
</evidence>
<protein>
    <submittedName>
        <fullName evidence="1">Uncharacterized protein</fullName>
    </submittedName>
</protein>
<dbReference type="EMBL" id="CAJNIZ010009183">
    <property type="protein sequence ID" value="CAE7277287.1"/>
    <property type="molecule type" value="Genomic_DNA"/>
</dbReference>